<feature type="compositionally biased region" description="Low complexity" evidence="12">
    <location>
        <begin position="429"/>
        <end position="439"/>
    </location>
</feature>
<evidence type="ECO:0000256" key="7">
    <source>
        <dbReference type="ARBA" id="ARBA00022833"/>
    </source>
</evidence>
<dbReference type="GO" id="GO:0003887">
    <property type="term" value="F:DNA-directed DNA polymerase activity"/>
    <property type="evidence" value="ECO:0007669"/>
    <property type="project" value="UniProtKB-KW"/>
</dbReference>
<dbReference type="GO" id="GO:0005524">
    <property type="term" value="F:ATP binding"/>
    <property type="evidence" value="ECO:0007669"/>
    <property type="project" value="UniProtKB-KW"/>
</dbReference>
<dbReference type="InterPro" id="IPR008921">
    <property type="entry name" value="DNA_pol3_clamp-load_cplx_C"/>
</dbReference>
<protein>
    <recommendedName>
        <fullName evidence="11">DNA polymerase III subunit gamma/tau</fullName>
        <ecNumber evidence="11">2.7.7.7</ecNumber>
    </recommendedName>
</protein>
<evidence type="ECO:0000256" key="12">
    <source>
        <dbReference type="SAM" id="MobiDB-lite"/>
    </source>
</evidence>
<evidence type="ECO:0000256" key="10">
    <source>
        <dbReference type="ARBA" id="ARBA00049244"/>
    </source>
</evidence>
<evidence type="ECO:0000256" key="4">
    <source>
        <dbReference type="ARBA" id="ARBA00022705"/>
    </source>
</evidence>
<dbReference type="SUPFAM" id="SSF52540">
    <property type="entry name" value="P-loop containing nucleoside triphosphate hydrolases"/>
    <property type="match status" value="1"/>
</dbReference>
<dbReference type="CDD" id="cd18137">
    <property type="entry name" value="HLD_clamp_pol_III_gamma_tau"/>
    <property type="match status" value="1"/>
</dbReference>
<dbReference type="EMBL" id="PFBY01000017">
    <property type="protein sequence ID" value="PIR76583.1"/>
    <property type="molecule type" value="Genomic_DNA"/>
</dbReference>
<sequence>MLYSTFCIVMALYHTYRPTTFDDVAYQSHIIDTLKNQLIHEKVGHAYLFAGPRGVGKTTTARILAKAVNLPLKEGTAEFDNASDTAKEIDGSRSLDVMEIDAASNTGVDNVREHIIENARFQPTNLKKKVFIIDEVHMLSNSAFNALLKTLEEPPAHVMFILATTELHKIPETIISRCQVFRFKRVPFDAMKSHLESILKQEKVQIDDDVLARIINKSDGCVRDAMSLLEQVLATGESHITKDNVTMLLPTSDVGVTLAFLNALSNKNMQEGLDTIQQASQDGVRMEQFAHDTLELLRILMIVKATNDFSGTGIDLSESAKQHLQSLATNLSHPDLISLADLIIRRKGQIGANPIPEMPMEMVVIEWCADTGTTATPPREPQQTTTVSEKKEDVPHKQDVPQQSQPTESTPPQHEEITAENIPQEKSVQEPIVSSVSPPISNSSSSITVDLIKKHWSAWISAIEADSPTMVFILKMTTLKHVVGNIITLSVEYTFHRDKMVDMEIKKKLEGAFSTILGTPVQIDVIIEKPDEQAPAFEEKNSELTDLTAAFGGQVI</sequence>
<dbReference type="EC" id="2.7.7.7" evidence="11"/>
<evidence type="ECO:0000256" key="8">
    <source>
        <dbReference type="ARBA" id="ARBA00022840"/>
    </source>
</evidence>
<dbReference type="Pfam" id="PF13177">
    <property type="entry name" value="DNA_pol3_delta2"/>
    <property type="match status" value="1"/>
</dbReference>
<evidence type="ECO:0000256" key="1">
    <source>
        <dbReference type="ARBA" id="ARBA00006360"/>
    </source>
</evidence>
<keyword evidence="3 11" id="KW-0548">Nucleotidyltransferase</keyword>
<dbReference type="Gene3D" id="3.40.50.300">
    <property type="entry name" value="P-loop containing nucleotide triphosphate hydrolases"/>
    <property type="match status" value="1"/>
</dbReference>
<keyword evidence="4 11" id="KW-0235">DNA replication</keyword>
<evidence type="ECO:0000259" key="13">
    <source>
        <dbReference type="SMART" id="SM00382"/>
    </source>
</evidence>
<evidence type="ECO:0000256" key="11">
    <source>
        <dbReference type="RuleBase" id="RU364063"/>
    </source>
</evidence>
<dbReference type="SMART" id="SM00382">
    <property type="entry name" value="AAA"/>
    <property type="match status" value="1"/>
</dbReference>
<dbReference type="PANTHER" id="PTHR11669">
    <property type="entry name" value="REPLICATION FACTOR C / DNA POLYMERASE III GAMMA-TAU SUBUNIT"/>
    <property type="match status" value="1"/>
</dbReference>
<comment type="subunit">
    <text evidence="11">DNA polymerase III contains a core (composed of alpha, epsilon and theta chains) that associates with a tau subunit. This core dimerizes to form the POLIII' complex. PolIII' associates with the gamma complex (composed of gamma, delta, delta', psi and chi chains) and with the beta chain to form the complete DNA polymerase III complex.</text>
</comment>
<evidence type="ECO:0000313" key="15">
    <source>
        <dbReference type="Proteomes" id="UP000231530"/>
    </source>
</evidence>
<dbReference type="Proteomes" id="UP000231530">
    <property type="component" value="Unassembled WGS sequence"/>
</dbReference>
<dbReference type="InterPro" id="IPR003593">
    <property type="entry name" value="AAA+_ATPase"/>
</dbReference>
<organism evidence="14 15">
    <name type="scientific">Candidatus Magasanikbacteria bacterium CG10_big_fil_rev_8_21_14_0_10_42_10</name>
    <dbReference type="NCBI Taxonomy" id="1974649"/>
    <lineage>
        <taxon>Bacteria</taxon>
        <taxon>Candidatus Magasanikiibacteriota</taxon>
    </lineage>
</organism>
<dbReference type="InterPro" id="IPR012763">
    <property type="entry name" value="DNA_pol_III_sug/sutau_N"/>
</dbReference>
<dbReference type="InterPro" id="IPR022754">
    <property type="entry name" value="DNA_pol_III_gamma-3"/>
</dbReference>
<evidence type="ECO:0000256" key="3">
    <source>
        <dbReference type="ARBA" id="ARBA00022695"/>
    </source>
</evidence>
<feature type="region of interest" description="Disordered" evidence="12">
    <location>
        <begin position="372"/>
        <end position="439"/>
    </location>
</feature>
<feature type="compositionally biased region" description="Basic and acidic residues" evidence="12">
    <location>
        <begin position="388"/>
        <end position="399"/>
    </location>
</feature>
<evidence type="ECO:0000256" key="9">
    <source>
        <dbReference type="ARBA" id="ARBA00022932"/>
    </source>
</evidence>
<proteinExistence type="inferred from homology"/>
<evidence type="ECO:0000256" key="6">
    <source>
        <dbReference type="ARBA" id="ARBA00022741"/>
    </source>
</evidence>
<dbReference type="Pfam" id="PF12169">
    <property type="entry name" value="DNA_pol3_gamma3"/>
    <property type="match status" value="1"/>
</dbReference>
<name>A0A2H0TWR2_9BACT</name>
<accession>A0A2H0TWR2</accession>
<comment type="function">
    <text evidence="11">DNA polymerase III is a complex, multichain enzyme responsible for most of the replicative synthesis in bacteria. This DNA polymerase also exhibits 3' to 5' exonuclease activity.</text>
</comment>
<evidence type="ECO:0000256" key="2">
    <source>
        <dbReference type="ARBA" id="ARBA00022679"/>
    </source>
</evidence>
<evidence type="ECO:0000313" key="14">
    <source>
        <dbReference type="EMBL" id="PIR76583.1"/>
    </source>
</evidence>
<dbReference type="Gene3D" id="1.10.8.60">
    <property type="match status" value="1"/>
</dbReference>
<dbReference type="Pfam" id="PF22608">
    <property type="entry name" value="DNAX_ATPase_lid"/>
    <property type="match status" value="1"/>
</dbReference>
<dbReference type="NCBIfam" id="NF004046">
    <property type="entry name" value="PRK05563.1"/>
    <property type="match status" value="1"/>
</dbReference>
<feature type="compositionally biased region" description="Low complexity" evidence="12">
    <location>
        <begin position="401"/>
        <end position="412"/>
    </location>
</feature>
<dbReference type="GO" id="GO:0003677">
    <property type="term" value="F:DNA binding"/>
    <property type="evidence" value="ECO:0007669"/>
    <property type="project" value="InterPro"/>
</dbReference>
<dbReference type="FunFam" id="3.40.50.300:FF:000014">
    <property type="entry name" value="DNA polymerase III subunit gamma/tau"/>
    <property type="match status" value="1"/>
</dbReference>
<comment type="catalytic activity">
    <reaction evidence="10 11">
        <text>DNA(n) + a 2'-deoxyribonucleoside 5'-triphosphate = DNA(n+1) + diphosphate</text>
        <dbReference type="Rhea" id="RHEA:22508"/>
        <dbReference type="Rhea" id="RHEA-COMP:17339"/>
        <dbReference type="Rhea" id="RHEA-COMP:17340"/>
        <dbReference type="ChEBI" id="CHEBI:33019"/>
        <dbReference type="ChEBI" id="CHEBI:61560"/>
        <dbReference type="ChEBI" id="CHEBI:173112"/>
        <dbReference type="EC" id="2.7.7.7"/>
    </reaction>
</comment>
<keyword evidence="7" id="KW-0862">Zinc</keyword>
<dbReference type="CDD" id="cd00009">
    <property type="entry name" value="AAA"/>
    <property type="match status" value="1"/>
</dbReference>
<comment type="caution">
    <text evidence="14">The sequence shown here is derived from an EMBL/GenBank/DDBJ whole genome shotgun (WGS) entry which is preliminary data.</text>
</comment>
<reference evidence="15" key="1">
    <citation type="submission" date="2017-09" db="EMBL/GenBank/DDBJ databases">
        <title>Depth-based differentiation of microbial function through sediment-hosted aquifers and enrichment of novel symbionts in the deep terrestrial subsurface.</title>
        <authorList>
            <person name="Probst A.J."/>
            <person name="Ladd B."/>
            <person name="Jarett J.K."/>
            <person name="Geller-Mcgrath D.E."/>
            <person name="Sieber C.M.K."/>
            <person name="Emerson J.B."/>
            <person name="Anantharaman K."/>
            <person name="Thomas B.C."/>
            <person name="Malmstrom R."/>
            <person name="Stieglmeier M."/>
            <person name="Klingl A."/>
            <person name="Woyke T."/>
            <person name="Ryan C.M."/>
            <person name="Banfield J.F."/>
        </authorList>
    </citation>
    <scope>NUCLEOTIDE SEQUENCE [LARGE SCALE GENOMIC DNA]</scope>
</reference>
<dbReference type="NCBIfam" id="TIGR02397">
    <property type="entry name" value="dnaX_nterm"/>
    <property type="match status" value="1"/>
</dbReference>
<dbReference type="InterPro" id="IPR045085">
    <property type="entry name" value="HLD_clamp_pol_III_gamma_tau"/>
</dbReference>
<dbReference type="PANTHER" id="PTHR11669:SF0">
    <property type="entry name" value="PROTEIN STICHEL-LIKE 2"/>
    <property type="match status" value="1"/>
</dbReference>
<dbReference type="SUPFAM" id="SSF48019">
    <property type="entry name" value="post-AAA+ oligomerization domain-like"/>
    <property type="match status" value="1"/>
</dbReference>
<comment type="similarity">
    <text evidence="1 11">Belongs to the DnaX/STICHEL family.</text>
</comment>
<dbReference type="InterPro" id="IPR050238">
    <property type="entry name" value="DNA_Rep/Repair_Clamp_Loader"/>
</dbReference>
<keyword evidence="2 11" id="KW-0808">Transferase</keyword>
<feature type="domain" description="AAA+ ATPase" evidence="13">
    <location>
        <begin position="43"/>
        <end position="187"/>
    </location>
</feature>
<dbReference type="InterPro" id="IPR027417">
    <property type="entry name" value="P-loop_NTPase"/>
</dbReference>
<dbReference type="GO" id="GO:0006261">
    <property type="term" value="P:DNA-templated DNA replication"/>
    <property type="evidence" value="ECO:0007669"/>
    <property type="project" value="TreeGrafter"/>
</dbReference>
<feature type="compositionally biased region" description="Polar residues" evidence="12">
    <location>
        <begin position="372"/>
        <end position="387"/>
    </location>
</feature>
<dbReference type="GO" id="GO:0046872">
    <property type="term" value="F:metal ion binding"/>
    <property type="evidence" value="ECO:0007669"/>
    <property type="project" value="UniProtKB-KW"/>
</dbReference>
<dbReference type="Gene3D" id="1.20.272.10">
    <property type="match status" value="1"/>
</dbReference>
<keyword evidence="6 11" id="KW-0547">Nucleotide-binding</keyword>
<evidence type="ECO:0000256" key="5">
    <source>
        <dbReference type="ARBA" id="ARBA00022723"/>
    </source>
</evidence>
<keyword evidence="8 11" id="KW-0067">ATP-binding</keyword>
<dbReference type="AlphaFoldDB" id="A0A2H0TWR2"/>
<dbReference type="GO" id="GO:0009360">
    <property type="term" value="C:DNA polymerase III complex"/>
    <property type="evidence" value="ECO:0007669"/>
    <property type="project" value="InterPro"/>
</dbReference>
<keyword evidence="9 11" id="KW-0239">DNA-directed DNA polymerase</keyword>
<gene>
    <name evidence="11" type="primary">dnaX</name>
    <name evidence="14" type="ORF">COU32_01250</name>
</gene>
<keyword evidence="5" id="KW-0479">Metal-binding</keyword>